<evidence type="ECO:0000313" key="3">
    <source>
        <dbReference type="Proteomes" id="UP001642483"/>
    </source>
</evidence>
<evidence type="ECO:0000313" key="2">
    <source>
        <dbReference type="EMBL" id="CAK8677272.1"/>
    </source>
</evidence>
<feature type="compositionally biased region" description="Acidic residues" evidence="1">
    <location>
        <begin position="303"/>
        <end position="312"/>
    </location>
</feature>
<name>A0ABP0FG47_CLALP</name>
<gene>
    <name evidence="2" type="ORF">CVLEPA_LOCUS6668</name>
</gene>
<feature type="region of interest" description="Disordered" evidence="1">
    <location>
        <begin position="1"/>
        <end position="43"/>
    </location>
</feature>
<sequence>MSIGMKFGNSLGLENIKTQSKSRRSKHWDSPGIDSTPPLGRPLTDRALGVGSWGERNRAEPVYVVLQCADFAESMSVQRSLCGLQKDSRRHRRQENPPHSFARSSLIFILFDVFRFLLRAVKIQTWLLSTSAMGNDLTYVLNQSPDEIEACVTFDQREITSVKANVGVEGLGLGGQTTFQSHNVQPGFCRIKSGGFLSFDNSGKEKKTVYVSIKSASKTIADNLPVREGYGVKVDADGYVALAKLAEIKKMRSKSIGNVSTGPDRSEDLPVDVGQMLKKLIFKPIGDNLGDASENEKVPHESEDPDQSDQDE</sequence>
<dbReference type="Proteomes" id="UP001642483">
    <property type="component" value="Unassembled WGS sequence"/>
</dbReference>
<accession>A0ABP0FG47</accession>
<comment type="caution">
    <text evidence="2">The sequence shown here is derived from an EMBL/GenBank/DDBJ whole genome shotgun (WGS) entry which is preliminary data.</text>
</comment>
<evidence type="ECO:0000256" key="1">
    <source>
        <dbReference type="SAM" id="MobiDB-lite"/>
    </source>
</evidence>
<dbReference type="EMBL" id="CAWYQH010000046">
    <property type="protein sequence ID" value="CAK8677272.1"/>
    <property type="molecule type" value="Genomic_DNA"/>
</dbReference>
<keyword evidence="3" id="KW-1185">Reference proteome</keyword>
<organism evidence="2 3">
    <name type="scientific">Clavelina lepadiformis</name>
    <name type="common">Light-bulb sea squirt</name>
    <name type="synonym">Ascidia lepadiformis</name>
    <dbReference type="NCBI Taxonomy" id="159417"/>
    <lineage>
        <taxon>Eukaryota</taxon>
        <taxon>Metazoa</taxon>
        <taxon>Chordata</taxon>
        <taxon>Tunicata</taxon>
        <taxon>Ascidiacea</taxon>
        <taxon>Aplousobranchia</taxon>
        <taxon>Clavelinidae</taxon>
        <taxon>Clavelina</taxon>
    </lineage>
</organism>
<reference evidence="2 3" key="1">
    <citation type="submission" date="2024-02" db="EMBL/GenBank/DDBJ databases">
        <authorList>
            <person name="Daric V."/>
            <person name="Darras S."/>
        </authorList>
    </citation>
    <scope>NUCLEOTIDE SEQUENCE [LARGE SCALE GENOMIC DNA]</scope>
</reference>
<proteinExistence type="predicted"/>
<feature type="region of interest" description="Disordered" evidence="1">
    <location>
        <begin position="287"/>
        <end position="312"/>
    </location>
</feature>
<protein>
    <submittedName>
        <fullName evidence="2">Uncharacterized protein</fullName>
    </submittedName>
</protein>